<feature type="transmembrane region" description="Helical" evidence="6">
    <location>
        <begin position="409"/>
        <end position="430"/>
    </location>
</feature>
<keyword evidence="2" id="KW-0813">Transport</keyword>
<feature type="transmembrane region" description="Helical" evidence="6">
    <location>
        <begin position="182"/>
        <end position="201"/>
    </location>
</feature>
<evidence type="ECO:0000256" key="5">
    <source>
        <dbReference type="ARBA" id="ARBA00023136"/>
    </source>
</evidence>
<dbReference type="InterPro" id="IPR005828">
    <property type="entry name" value="MFS_sugar_transport-like"/>
</dbReference>
<dbReference type="PANTHER" id="PTHR23508">
    <property type="entry name" value="CARBOXYLIC ACID TRANSPORTER PROTEIN HOMOLOG"/>
    <property type="match status" value="1"/>
</dbReference>
<feature type="transmembrane region" description="Helical" evidence="6">
    <location>
        <begin position="382"/>
        <end position="403"/>
    </location>
</feature>
<reference evidence="8 9" key="1">
    <citation type="journal article" date="2024" name="Int. J. Mol. Sci.">
        <title>Exploration of Alicyclobacillus spp. Genome in Search of Antibiotic Resistance.</title>
        <authorList>
            <person name="Bucka-Kolendo J."/>
            <person name="Kiousi D.E."/>
            <person name="Dekowska A."/>
            <person name="Mikolajczuk-Szczyrba A."/>
            <person name="Karadedos D.M."/>
            <person name="Michael P."/>
            <person name="Galanis A."/>
            <person name="Sokolowska B."/>
        </authorList>
    </citation>
    <scope>NUCLEOTIDE SEQUENCE [LARGE SCALE GENOMIC DNA]</scope>
    <source>
        <strain evidence="8 9">KKP 3000</strain>
    </source>
</reference>
<feature type="domain" description="Major facilitator superfamily (MFS) profile" evidence="7">
    <location>
        <begin position="28"/>
        <end position="436"/>
    </location>
</feature>
<proteinExistence type="predicted"/>
<feature type="transmembrane region" description="Helical" evidence="6">
    <location>
        <begin position="348"/>
        <end position="370"/>
    </location>
</feature>
<feature type="transmembrane region" description="Helical" evidence="6">
    <location>
        <begin position="298"/>
        <end position="317"/>
    </location>
</feature>
<feature type="transmembrane region" description="Helical" evidence="6">
    <location>
        <begin position="59"/>
        <end position="81"/>
    </location>
</feature>
<dbReference type="RefSeq" id="WP_275473287.1">
    <property type="nucleotide sequence ID" value="NZ_CP162940.1"/>
</dbReference>
<organism evidence="8 9">
    <name type="scientific">Alicyclobacillus fastidiosus</name>
    <dbReference type="NCBI Taxonomy" id="392011"/>
    <lineage>
        <taxon>Bacteria</taxon>
        <taxon>Bacillati</taxon>
        <taxon>Bacillota</taxon>
        <taxon>Bacilli</taxon>
        <taxon>Bacillales</taxon>
        <taxon>Alicyclobacillaceae</taxon>
        <taxon>Alicyclobacillus</taxon>
    </lineage>
</organism>
<keyword evidence="4 6" id="KW-1133">Transmembrane helix</keyword>
<dbReference type="InterPro" id="IPR005829">
    <property type="entry name" value="Sugar_transporter_CS"/>
</dbReference>
<name>A0ABV5AKS6_9BACL</name>
<keyword evidence="9" id="KW-1185">Reference proteome</keyword>
<dbReference type="Gene3D" id="1.20.1250.20">
    <property type="entry name" value="MFS general substrate transporter like domains"/>
    <property type="match status" value="1"/>
</dbReference>
<evidence type="ECO:0000313" key="8">
    <source>
        <dbReference type="EMBL" id="MFB5192846.1"/>
    </source>
</evidence>
<dbReference type="InterPro" id="IPR036259">
    <property type="entry name" value="MFS_trans_sf"/>
</dbReference>
<accession>A0ABV5AKS6</accession>
<keyword evidence="3 6" id="KW-0812">Transmembrane</keyword>
<evidence type="ECO:0000256" key="1">
    <source>
        <dbReference type="ARBA" id="ARBA00004651"/>
    </source>
</evidence>
<evidence type="ECO:0000256" key="6">
    <source>
        <dbReference type="SAM" id="Phobius"/>
    </source>
</evidence>
<dbReference type="InterPro" id="IPR020846">
    <property type="entry name" value="MFS_dom"/>
</dbReference>
<dbReference type="Pfam" id="PF00083">
    <property type="entry name" value="Sugar_tr"/>
    <property type="match status" value="1"/>
</dbReference>
<feature type="transmembrane region" description="Helical" evidence="6">
    <location>
        <begin position="258"/>
        <end position="278"/>
    </location>
</feature>
<protein>
    <submittedName>
        <fullName evidence="8">MFS transporter</fullName>
    </submittedName>
</protein>
<comment type="subcellular location">
    <subcellularLocation>
        <location evidence="1">Cell membrane</location>
        <topology evidence="1">Multi-pass membrane protein</topology>
    </subcellularLocation>
</comment>
<evidence type="ECO:0000256" key="3">
    <source>
        <dbReference type="ARBA" id="ARBA00022692"/>
    </source>
</evidence>
<sequence length="445" mass="49338">MGKVVKREYHQYSSQKTILGLDKNAFLVTLTSFLGWTMVNMDSSFFSNVYPLIQKDLHLANWTVGAITATMAIAACFATLIAGPLSDYLGRKVVFQFTILFTALGSALSALSGGFVSLLIARCLTMAGNASEWMIGQVMVTEGTPSKSRGWWTGVAQVGFPVGWFLTAVVVAHLAPVWGWRGVFWAGLIPIFLILVTRFFVKESDRFEDLKQFRQQAKRLGETDAGLNQDTAYTVNKQEATQFTYRQLFNPDLRRTTILLWIWQFVYNYGLFCVAYFLPSIASAHGFTLSNSWMVSAWGTGVGAVGYLVAAFLGNIVGRRIISLIWLFLGGVAGTFFAFGIHSINEMAFWWAAYYFFTVGHMGAYVPYMLESFPTRARGTGASLISFSNWVALFLAGVTSQWMVHSFGVNIAAFLWLGIAVWIAFVCGLGTRKIKPGLDLEDIIS</sequence>
<evidence type="ECO:0000259" key="7">
    <source>
        <dbReference type="PROSITE" id="PS50850"/>
    </source>
</evidence>
<dbReference type="PROSITE" id="PS50850">
    <property type="entry name" value="MFS"/>
    <property type="match status" value="1"/>
</dbReference>
<evidence type="ECO:0000256" key="2">
    <source>
        <dbReference type="ARBA" id="ARBA00022448"/>
    </source>
</evidence>
<evidence type="ECO:0000313" key="9">
    <source>
        <dbReference type="Proteomes" id="UP001579974"/>
    </source>
</evidence>
<keyword evidence="5 6" id="KW-0472">Membrane</keyword>
<feature type="transmembrane region" description="Helical" evidence="6">
    <location>
        <begin position="152"/>
        <end position="176"/>
    </location>
</feature>
<dbReference type="Proteomes" id="UP001579974">
    <property type="component" value="Unassembled WGS sequence"/>
</dbReference>
<feature type="transmembrane region" description="Helical" evidence="6">
    <location>
        <begin position="324"/>
        <end position="342"/>
    </location>
</feature>
<dbReference type="SUPFAM" id="SSF103473">
    <property type="entry name" value="MFS general substrate transporter"/>
    <property type="match status" value="1"/>
</dbReference>
<dbReference type="PROSITE" id="PS00216">
    <property type="entry name" value="SUGAR_TRANSPORT_1"/>
    <property type="match status" value="1"/>
</dbReference>
<dbReference type="EMBL" id="JBDXSU010000029">
    <property type="protein sequence ID" value="MFB5192846.1"/>
    <property type="molecule type" value="Genomic_DNA"/>
</dbReference>
<dbReference type="PANTHER" id="PTHR23508:SF10">
    <property type="entry name" value="CARBOXYLIC ACID TRANSPORTER PROTEIN HOMOLOG"/>
    <property type="match status" value="1"/>
</dbReference>
<evidence type="ECO:0000256" key="4">
    <source>
        <dbReference type="ARBA" id="ARBA00022989"/>
    </source>
</evidence>
<gene>
    <name evidence="8" type="ORF">KKP3000_002062</name>
</gene>
<comment type="caution">
    <text evidence="8">The sequence shown here is derived from an EMBL/GenBank/DDBJ whole genome shotgun (WGS) entry which is preliminary data.</text>
</comment>
<feature type="transmembrane region" description="Helical" evidence="6">
    <location>
        <begin position="93"/>
        <end position="113"/>
    </location>
</feature>